<evidence type="ECO:0000313" key="2">
    <source>
        <dbReference type="Proteomes" id="UP000249616"/>
    </source>
</evidence>
<sequence length="136" mass="14541">MDPQAGDYRTQARYFAGRAALDGAALTDVQERLARAVLEVVLLAGLPPYDIEAAADGEETGVGLVPVPGNNRALRVQWQQDPTAAHHLASELCAAQQAAMNQALRAILSAHRFRIVDGPLGEAPVVLDVVRPRRQG</sequence>
<dbReference type="AlphaFoldDB" id="A0A2Z4JG75"/>
<keyword evidence="2" id="KW-1185">Reference proteome</keyword>
<accession>A0A2Z4JG75</accession>
<geneLocation type="plasmid" evidence="1 2">
    <name>unnamed1</name>
</geneLocation>
<dbReference type="EMBL" id="CP030074">
    <property type="protein sequence ID" value="AWW43573.1"/>
    <property type="molecule type" value="Genomic_DNA"/>
</dbReference>
<evidence type="ECO:0000313" key="1">
    <source>
        <dbReference type="EMBL" id="AWW43573.1"/>
    </source>
</evidence>
<keyword evidence="1" id="KW-0614">Plasmid</keyword>
<dbReference type="KEGG" id="scad:DN051_44525"/>
<protein>
    <submittedName>
        <fullName evidence="1">Uncharacterized protein</fullName>
    </submittedName>
</protein>
<dbReference type="Proteomes" id="UP000249616">
    <property type="component" value="Plasmid unnamed1"/>
</dbReference>
<gene>
    <name evidence="1" type="ORF">DN051_44525</name>
</gene>
<name>A0A2Z4JG75_9ACTN</name>
<reference evidence="2" key="1">
    <citation type="submission" date="2018-06" db="EMBL/GenBank/DDBJ databases">
        <authorList>
            <person name="Li K."/>
        </authorList>
    </citation>
    <scope>NUCLEOTIDE SEQUENCE [LARGE SCALE GENOMIC DNA]</scope>
    <source>
        <strain evidence="2">ZFG47</strain>
        <plasmid evidence="2">unnamed1</plasmid>
    </source>
</reference>
<organism evidence="1 2">
    <name type="scientific">Streptomyces cadmiisoli</name>
    <dbReference type="NCBI Taxonomy" id="2184053"/>
    <lineage>
        <taxon>Bacteria</taxon>
        <taxon>Bacillati</taxon>
        <taxon>Actinomycetota</taxon>
        <taxon>Actinomycetes</taxon>
        <taxon>Kitasatosporales</taxon>
        <taxon>Streptomycetaceae</taxon>
        <taxon>Streptomyces</taxon>
        <taxon>Streptomyces aurantiacus group</taxon>
    </lineage>
</organism>
<proteinExistence type="predicted"/>